<dbReference type="Proteomes" id="UP000254939">
    <property type="component" value="Unassembled WGS sequence"/>
</dbReference>
<accession>A0A370KHU3</accession>
<dbReference type="EMBL" id="NAAC01000041">
    <property type="protein sequence ID" value="RDJ03860.1"/>
    <property type="molecule type" value="Genomic_DNA"/>
</dbReference>
<gene>
    <name evidence="1" type="ORF">B5K06_28515</name>
</gene>
<dbReference type="AlphaFoldDB" id="A0A370KHU3"/>
<organism evidence="1 2">
    <name type="scientific">Rhizobium grahamii</name>
    <dbReference type="NCBI Taxonomy" id="1120045"/>
    <lineage>
        <taxon>Bacteria</taxon>
        <taxon>Pseudomonadati</taxon>
        <taxon>Pseudomonadota</taxon>
        <taxon>Alphaproteobacteria</taxon>
        <taxon>Hyphomicrobiales</taxon>
        <taxon>Rhizobiaceae</taxon>
        <taxon>Rhizobium/Agrobacterium group</taxon>
        <taxon>Rhizobium</taxon>
    </lineage>
</organism>
<protein>
    <submittedName>
        <fullName evidence="1">Uncharacterized protein</fullName>
    </submittedName>
</protein>
<evidence type="ECO:0000313" key="1">
    <source>
        <dbReference type="EMBL" id="RDJ03860.1"/>
    </source>
</evidence>
<sequence length="88" mass="9306">MSLTDISSSLVAVHDCNQIGNGAVALLFRKAEPGLGTIFAFIVEGLPLSHVWNAGVFRNEDCQVSASWQMANMATSALVLSARGQLSL</sequence>
<reference evidence="1 2" key="1">
    <citation type="submission" date="2017-03" db="EMBL/GenBank/DDBJ databases">
        <title>Genome analysis of Rhizobial strains effectives or ineffectives for nitrogen fixation isolated from bean seeds.</title>
        <authorList>
            <person name="Peralta H."/>
            <person name="Aguilar-Vera A."/>
            <person name="Mora Y."/>
            <person name="Vargas-Lagunas C."/>
            <person name="Girard L."/>
            <person name="Mora J."/>
        </authorList>
    </citation>
    <scope>NUCLEOTIDE SEQUENCE [LARGE SCALE GENOMIC DNA]</scope>
    <source>
        <strain evidence="1 2">CCGM3</strain>
    </source>
</reference>
<comment type="caution">
    <text evidence="1">The sequence shown here is derived from an EMBL/GenBank/DDBJ whole genome shotgun (WGS) entry which is preliminary data.</text>
</comment>
<proteinExistence type="predicted"/>
<evidence type="ECO:0000313" key="2">
    <source>
        <dbReference type="Proteomes" id="UP000254939"/>
    </source>
</evidence>
<name>A0A370KHU3_9HYPH</name>